<feature type="compositionally biased region" description="Polar residues" evidence="1">
    <location>
        <begin position="445"/>
        <end position="457"/>
    </location>
</feature>
<sequence>MNNPDSDEEVDLEALRLAALKSRKAKFGPRINRSNLIPIVPTVIETPEFDETKIKKEKVSPIPEENDKKEIVAEKLNKEKEDDKTSNCSGSSFENDQDILSVDDKEEEDSLERLMDQLEAEISGKVPINTDKNTNLSTAERKRKRKKTSRKAKEDDDEIELLKITKGKEPGAIIEIRESVSPENKGAEKKSSQDRSPNRKSRSQFKSRSRSPFSRNYRRSRSPYWSRSPHRSKSPGYRSRSPYWLSRPSRSPYRKSRSPLRRYRSPQRRSPYSRYTRSRSKSYDKRRSPWSISPRRRSKSPFYPERSPGFRRRNYLSPSGRFRRSFSPRDGNISPRRRSRSPRRFQRTSPFRRSRSPFRRSISPFKRFSPGRRPLSPFSRRSKSPVSKLNSPKGKRAHSKTPTRWSVSPGRRPTSLSRLPGRPRSKSPANNATGERSPRHKLSKNVRSVSISTSPTPRRNRSPLRAVEKNKLDSNDKNEKPKYSNRNDKRHRSLSRENNKCYDRQNRQRNFRKFSPPRNKRNVKSQNKSNRSPESMATDEKNKQESSKVKETESNVAPTVPLDPILEARKKKFENFSEVDLSKDREISLKAIKEPVENAEEDEDALTINLESNLWDESEDSGDECESRFKTGEVRKTRTEMPNRGVLSFRNLRDGDVSKRQNLLNKPLIEESRSENIGRSTRSDRWHGRRGRDDGRSSAFADSKRGNRNYDLDKNKCRNIDKNNSHNASAKQDRWSERKSTWSEKNRKEDDSLTSSTDKRSGKTKGGEKNINESKDKAGKSDGLAHEADDFDKLISDFEKELESDICLTGQLDSLVSDEGTEANQPLSSLKQDLLEKKINEEEKVKKPTLSRTVKITRPSIDKKDLKMVEAGKDVHSAGEGGPEDYIEDDDFELDMSAKRQNTRAEDEDGQSDLRAVLSKRRNQRLTKVVNLKEDMPARLVQSAFQGLGDKKIRKQEREISEAAEPFTFDKKLRNSANERRRVLLLQREKDPCVTSKINVVQEVIPDTTIYQRFPRSSERRKRKLQRPQDPAEDLIMNEEEGFGIEEGKQSRRFRLKRNVTLSSQDCMMWISIFKVDECTLCTGLVNSFLD</sequence>
<feature type="compositionally biased region" description="Basic residues" evidence="1">
    <location>
        <begin position="141"/>
        <end position="150"/>
    </location>
</feature>
<feature type="compositionally biased region" description="Polar residues" evidence="1">
    <location>
        <begin position="524"/>
        <end position="535"/>
    </location>
</feature>
<gene>
    <name evidence="2" type="ORF">RUM44_004465</name>
</gene>
<feature type="region of interest" description="Disordered" evidence="1">
    <location>
        <begin position="122"/>
        <end position="560"/>
    </location>
</feature>
<evidence type="ECO:0000256" key="1">
    <source>
        <dbReference type="SAM" id="MobiDB-lite"/>
    </source>
</evidence>
<feature type="region of interest" description="Disordered" evidence="1">
    <location>
        <begin position="663"/>
        <end position="785"/>
    </location>
</feature>
<feature type="region of interest" description="Disordered" evidence="1">
    <location>
        <begin position="615"/>
        <end position="642"/>
    </location>
</feature>
<feature type="region of interest" description="Disordered" evidence="1">
    <location>
        <begin position="77"/>
        <end position="110"/>
    </location>
</feature>
<proteinExistence type="predicted"/>
<keyword evidence="3" id="KW-1185">Reference proteome</keyword>
<feature type="compositionally biased region" description="Basic residues" evidence="1">
    <location>
        <begin position="335"/>
        <end position="358"/>
    </location>
</feature>
<reference evidence="2 3" key="1">
    <citation type="submission" date="2023-09" db="EMBL/GenBank/DDBJ databases">
        <title>Genomes of two closely related lineages of the louse Polyplax serrata with different host specificities.</title>
        <authorList>
            <person name="Martinu J."/>
            <person name="Tarabai H."/>
            <person name="Stefka J."/>
            <person name="Hypsa V."/>
        </authorList>
    </citation>
    <scope>NUCLEOTIDE SEQUENCE [LARGE SCALE GENOMIC DNA]</scope>
    <source>
        <strain evidence="2">98ZLc_SE</strain>
    </source>
</reference>
<organism evidence="2 3">
    <name type="scientific">Polyplax serrata</name>
    <name type="common">Common mouse louse</name>
    <dbReference type="NCBI Taxonomy" id="468196"/>
    <lineage>
        <taxon>Eukaryota</taxon>
        <taxon>Metazoa</taxon>
        <taxon>Ecdysozoa</taxon>
        <taxon>Arthropoda</taxon>
        <taxon>Hexapoda</taxon>
        <taxon>Insecta</taxon>
        <taxon>Pterygota</taxon>
        <taxon>Neoptera</taxon>
        <taxon>Paraneoptera</taxon>
        <taxon>Psocodea</taxon>
        <taxon>Troctomorpha</taxon>
        <taxon>Phthiraptera</taxon>
        <taxon>Anoplura</taxon>
        <taxon>Polyplacidae</taxon>
        <taxon>Polyplax</taxon>
    </lineage>
</organism>
<evidence type="ECO:0000313" key="2">
    <source>
        <dbReference type="EMBL" id="KAK6633858.1"/>
    </source>
</evidence>
<feature type="compositionally biased region" description="Basic and acidic residues" evidence="1">
    <location>
        <begin position="668"/>
        <end position="724"/>
    </location>
</feature>
<comment type="caution">
    <text evidence="2">The sequence shown here is derived from an EMBL/GenBank/DDBJ whole genome shotgun (WGS) entry which is preliminary data.</text>
</comment>
<accession>A0ABR1B4M6</accession>
<feature type="compositionally biased region" description="Basic residues" evidence="1">
    <location>
        <begin position="252"/>
        <end position="267"/>
    </location>
</feature>
<dbReference type="Proteomes" id="UP001359485">
    <property type="component" value="Unassembled WGS sequence"/>
</dbReference>
<protein>
    <submittedName>
        <fullName evidence="2">Uncharacterized protein</fullName>
    </submittedName>
</protein>
<evidence type="ECO:0000313" key="3">
    <source>
        <dbReference type="Proteomes" id="UP001359485"/>
    </source>
</evidence>
<feature type="compositionally biased region" description="Basic and acidic residues" evidence="1">
    <location>
        <begin position="466"/>
        <end position="487"/>
    </location>
</feature>
<feature type="compositionally biased region" description="Basic and acidic residues" evidence="1">
    <location>
        <begin position="494"/>
        <end position="506"/>
    </location>
</feature>
<name>A0ABR1B4M6_POLSC</name>
<dbReference type="EMBL" id="JAWJWF010000004">
    <property type="protein sequence ID" value="KAK6633858.1"/>
    <property type="molecule type" value="Genomic_DNA"/>
</dbReference>
<feature type="compositionally biased region" description="Basic and acidic residues" evidence="1">
    <location>
        <begin position="160"/>
        <end position="197"/>
    </location>
</feature>
<feature type="compositionally biased region" description="Basic residues" evidence="1">
    <location>
        <begin position="198"/>
        <end position="209"/>
    </location>
</feature>
<feature type="compositionally biased region" description="Basic and acidic residues" evidence="1">
    <location>
        <begin position="731"/>
        <end position="785"/>
    </location>
</feature>
<feature type="compositionally biased region" description="Basic and acidic residues" evidence="1">
    <location>
        <begin position="538"/>
        <end position="553"/>
    </location>
</feature>
<feature type="compositionally biased region" description="Acidic residues" evidence="1">
    <location>
        <begin position="615"/>
        <end position="624"/>
    </location>
</feature>
<feature type="compositionally biased region" description="Basic and acidic residues" evidence="1">
    <location>
        <begin position="625"/>
        <end position="641"/>
    </location>
</feature>
<feature type="compositionally biased region" description="Low complexity" evidence="1">
    <location>
        <begin position="359"/>
        <end position="368"/>
    </location>
</feature>